<dbReference type="EMBL" id="QVES01000001">
    <property type="protein sequence ID" value="RGB90286.1"/>
    <property type="molecule type" value="Genomic_DNA"/>
</dbReference>
<sequence>MKRIYACILIVAALLAVSLYSSGRVQGFAQDISADLDCALEAVRQKDFPTARQALAEGAELCDTMRETMSHLLRTADYTELEAALRAADGYLEQQATEDALGELRRAQVEVERLEWLARRLV</sequence>
<evidence type="ECO:0000313" key="8">
    <source>
        <dbReference type="Proteomes" id="UP000260782"/>
    </source>
</evidence>
<proteinExistence type="predicted"/>
<evidence type="ECO:0000313" key="4">
    <source>
        <dbReference type="EMBL" id="RGB90286.1"/>
    </source>
</evidence>
<dbReference type="EMBL" id="NMTW01000053">
    <property type="protein sequence ID" value="PDX74478.1"/>
    <property type="molecule type" value="Genomic_DNA"/>
</dbReference>
<reference evidence="2" key="2">
    <citation type="submission" date="2017-07" db="EMBL/GenBank/DDBJ databases">
        <authorList>
            <person name="Sun Z.S."/>
            <person name="Albrecht U."/>
            <person name="Echele G."/>
            <person name="Lee C.C."/>
        </authorList>
    </citation>
    <scope>NUCLEOTIDE SEQUENCE</scope>
    <source>
        <strain evidence="2">CNCM I 4546</strain>
        <strain evidence="3">CNCM I 4573</strain>
    </source>
</reference>
<evidence type="ECO:0000313" key="1">
    <source>
        <dbReference type="EMBL" id="MSC50928.1"/>
    </source>
</evidence>
<protein>
    <submittedName>
        <fullName evidence="2">DUF4363 domain-containing protein</fullName>
    </submittedName>
    <submittedName>
        <fullName evidence="1">DUF4363 family protein</fullName>
    </submittedName>
</protein>
<evidence type="ECO:0000313" key="6">
    <source>
        <dbReference type="Proteomes" id="UP000219901"/>
    </source>
</evidence>
<comment type="caution">
    <text evidence="2">The sequence shown here is derived from an EMBL/GenBank/DDBJ whole genome shotgun (WGS) entry which is preliminary data.</text>
</comment>
<dbReference type="EMBL" id="QVEW01000001">
    <property type="protein sequence ID" value="RGC02376.1"/>
    <property type="molecule type" value="Genomic_DNA"/>
</dbReference>
<evidence type="ECO:0000313" key="9">
    <source>
        <dbReference type="Proteomes" id="UP000260783"/>
    </source>
</evidence>
<evidence type="ECO:0000313" key="5">
    <source>
        <dbReference type="EMBL" id="RGC02376.1"/>
    </source>
</evidence>
<evidence type="ECO:0000313" key="3">
    <source>
        <dbReference type="EMBL" id="PDX74478.1"/>
    </source>
</evidence>
<dbReference type="AlphaFoldDB" id="A0A2A6ZX59"/>
<dbReference type="EMBL" id="NMTV01000071">
    <property type="protein sequence ID" value="PDX71476.1"/>
    <property type="molecule type" value="Genomic_DNA"/>
</dbReference>
<dbReference type="EMBL" id="WKQM01000004">
    <property type="protein sequence ID" value="MSC50928.1"/>
    <property type="molecule type" value="Genomic_DNA"/>
</dbReference>
<evidence type="ECO:0000313" key="10">
    <source>
        <dbReference type="Proteomes" id="UP000462091"/>
    </source>
</evidence>
<evidence type="ECO:0000313" key="2">
    <source>
        <dbReference type="EMBL" id="PDX71476.1"/>
    </source>
</evidence>
<dbReference type="Proteomes" id="UP000462091">
    <property type="component" value="Unassembled WGS sequence"/>
</dbReference>
<dbReference type="RefSeq" id="WP_005925691.1">
    <property type="nucleotide sequence ID" value="NZ_CABKNH010000001.1"/>
</dbReference>
<evidence type="ECO:0000313" key="7">
    <source>
        <dbReference type="Proteomes" id="UP000220157"/>
    </source>
</evidence>
<gene>
    <name evidence="2" type="ORF">CGS55_14955</name>
    <name evidence="3" type="ORF">CGS56_15720</name>
    <name evidence="5" type="ORF">DWZ04_00550</name>
    <name evidence="4" type="ORF">DWZ25_00410</name>
    <name evidence="1" type="ORF">GKE10_03190</name>
</gene>
<dbReference type="Proteomes" id="UP000219901">
    <property type="component" value="Unassembled WGS sequence"/>
</dbReference>
<reference evidence="8 9" key="3">
    <citation type="submission" date="2018-08" db="EMBL/GenBank/DDBJ databases">
        <title>A genome reference for cultivated species of the human gut microbiota.</title>
        <authorList>
            <person name="Zou Y."/>
            <person name="Xue W."/>
            <person name="Luo G."/>
        </authorList>
    </citation>
    <scope>NUCLEOTIDE SEQUENCE [LARGE SCALE GENOMIC DNA]</scope>
    <source>
        <strain evidence="5 9">AF29-11BH</strain>
        <strain evidence="4 8">AF31-14AC</strain>
    </source>
</reference>
<dbReference type="Proteomes" id="UP000220157">
    <property type="component" value="Unassembled WGS sequence"/>
</dbReference>
<accession>A0A2A6ZX59</accession>
<dbReference type="GeneID" id="75068894"/>
<name>A0A2A6ZX59_9FIRM</name>
<reference evidence="6 7" key="1">
    <citation type="journal article" date="2017" name="Front. Microbiol.">
        <title>New Insights into the Diversity of the Genus Faecalibacterium.</title>
        <authorList>
            <person name="Benevides L."/>
            <person name="Burman S."/>
            <person name="Martin R."/>
            <person name="Robert V."/>
            <person name="Thomas M."/>
            <person name="Miquel S."/>
            <person name="Chain F."/>
            <person name="Sokol H."/>
            <person name="Bermudez-Humaran L.G."/>
            <person name="Morrison M."/>
            <person name="Langella P."/>
            <person name="Azevedo V.A."/>
            <person name="Chatel J.M."/>
            <person name="Soares S."/>
        </authorList>
    </citation>
    <scope>NUCLEOTIDE SEQUENCE [LARGE SCALE GENOMIC DNA]</scope>
    <source>
        <strain evidence="2 6">CNCM I 4546</strain>
        <strain evidence="3 7">CNCM I 4573</strain>
    </source>
</reference>
<reference evidence="1 10" key="4">
    <citation type="journal article" date="2019" name="Nat. Med.">
        <title>A library of human gut bacterial isolates paired with longitudinal multiomics data enables mechanistic microbiome research.</title>
        <authorList>
            <person name="Poyet M."/>
            <person name="Groussin M."/>
            <person name="Gibbons S.M."/>
            <person name="Avila-Pacheco J."/>
            <person name="Jiang X."/>
            <person name="Kearney S.M."/>
            <person name="Perrotta A.R."/>
            <person name="Berdy B."/>
            <person name="Zhao S."/>
            <person name="Lieberman T.D."/>
            <person name="Swanson P.K."/>
            <person name="Smith M."/>
            <person name="Roesemann S."/>
            <person name="Alexander J.E."/>
            <person name="Rich S.A."/>
            <person name="Livny J."/>
            <person name="Vlamakis H."/>
            <person name="Clish C."/>
            <person name="Bullock K."/>
            <person name="Deik A."/>
            <person name="Scott J."/>
            <person name="Pierce K.A."/>
            <person name="Xavier R.J."/>
            <person name="Alm E.J."/>
        </authorList>
    </citation>
    <scope>NUCLEOTIDE SEQUENCE [LARGE SCALE GENOMIC DNA]</scope>
    <source>
        <strain evidence="1 10">BIOML-B1</strain>
    </source>
</reference>
<organism evidence="2 6">
    <name type="scientific">Faecalibacterium prausnitzii</name>
    <dbReference type="NCBI Taxonomy" id="853"/>
    <lineage>
        <taxon>Bacteria</taxon>
        <taxon>Bacillati</taxon>
        <taxon>Bacillota</taxon>
        <taxon>Clostridia</taxon>
        <taxon>Eubacteriales</taxon>
        <taxon>Oscillospiraceae</taxon>
        <taxon>Faecalibacterium</taxon>
    </lineage>
</organism>
<dbReference type="Proteomes" id="UP000260783">
    <property type="component" value="Unassembled WGS sequence"/>
</dbReference>
<dbReference type="Proteomes" id="UP000260782">
    <property type="component" value="Unassembled WGS sequence"/>
</dbReference>